<feature type="compositionally biased region" description="Low complexity" evidence="1">
    <location>
        <begin position="279"/>
        <end position="290"/>
    </location>
</feature>
<sequence>MAALSLKRAYMQRNASATRMLDEMSRAKRQCLKRTTDFLVKRFEAQSDDGDSDDVKDFNNEDNGFGTSPLDIRKSLRALSVPMTDYKMSRAVAQYSDDDETDLEASKKHRRNSRRRRSNSKEHRAHSFTENSDCLSTASLEYSSRDLNVRGSSFDDSMRDDKKLNHRRSSSFMSCLPTSPLSFDTYTVPSCSHVSVCHNGIPSSDFDARSRCFDYLVGAIDEAWARYCDSTSHDEEIAYGFENEKSIDDSSMSHSFMQIPRPHGHNDQLKGKVNPDDGSISSANSSVCSSDEGNLTSSTFITDYDSDSNAQRSRLANKVAAAGLQSHCRVSEVPENMRLQKLKDRFIKAKYYLQDYVDSEEPEDCFLFWKKWDLVKYSAIELVEDTDNDDKIEKALEELEAGRDATSYEM</sequence>
<keyword evidence="3" id="KW-1185">Reference proteome</keyword>
<dbReference type="Proteomes" id="UP000478008">
    <property type="component" value="Unassembled WGS sequence"/>
</dbReference>
<accession>A0A7D9GZ10</accession>
<evidence type="ECO:0000256" key="1">
    <source>
        <dbReference type="SAM" id="MobiDB-lite"/>
    </source>
</evidence>
<feature type="region of interest" description="Disordered" evidence="1">
    <location>
        <begin position="47"/>
        <end position="69"/>
    </location>
</feature>
<reference evidence="2 3" key="1">
    <citation type="submission" date="2019-07" db="EMBL/GenBank/DDBJ databases">
        <authorList>
            <person name="Friedrich A."/>
            <person name="Schacherer J."/>
        </authorList>
    </citation>
    <scope>NUCLEOTIDE SEQUENCE [LARGE SCALE GENOMIC DNA]</scope>
</reference>
<organism evidence="2 3">
    <name type="scientific">Dekkera bruxellensis</name>
    <name type="common">Brettanomyces custersii</name>
    <dbReference type="NCBI Taxonomy" id="5007"/>
    <lineage>
        <taxon>Eukaryota</taxon>
        <taxon>Fungi</taxon>
        <taxon>Dikarya</taxon>
        <taxon>Ascomycota</taxon>
        <taxon>Saccharomycotina</taxon>
        <taxon>Pichiomycetes</taxon>
        <taxon>Pichiales</taxon>
        <taxon>Pichiaceae</taxon>
        <taxon>Brettanomyces</taxon>
    </lineage>
</organism>
<name>A0A7D9GZ10_DEKBR</name>
<feature type="region of interest" description="Disordered" evidence="1">
    <location>
        <begin position="94"/>
        <end position="130"/>
    </location>
</feature>
<dbReference type="AlphaFoldDB" id="A0A7D9GZ10"/>
<evidence type="ECO:0000313" key="2">
    <source>
        <dbReference type="EMBL" id="VUG17741.1"/>
    </source>
</evidence>
<gene>
    <name evidence="2" type="ORF">DEBR0S2_15236G</name>
</gene>
<feature type="compositionally biased region" description="Basic residues" evidence="1">
    <location>
        <begin position="107"/>
        <end position="118"/>
    </location>
</feature>
<dbReference type="EMBL" id="CABFWN010000002">
    <property type="protein sequence ID" value="VUG17741.1"/>
    <property type="molecule type" value="Genomic_DNA"/>
</dbReference>
<evidence type="ECO:0000313" key="3">
    <source>
        <dbReference type="Proteomes" id="UP000478008"/>
    </source>
</evidence>
<protein>
    <submittedName>
        <fullName evidence="2">DEBR0S2_15236g1_1</fullName>
    </submittedName>
</protein>
<proteinExistence type="predicted"/>
<feature type="region of interest" description="Disordered" evidence="1">
    <location>
        <begin position="251"/>
        <end position="293"/>
    </location>
</feature>
<feature type="compositionally biased region" description="Basic and acidic residues" evidence="1">
    <location>
        <begin position="264"/>
        <end position="275"/>
    </location>
</feature>